<reference evidence="5 6" key="1">
    <citation type="submission" date="2020-03" db="EMBL/GenBank/DDBJ databases">
        <title>Sequencing the genomes of 1000 actinobacteria strains.</title>
        <authorList>
            <person name="Klenk H.-P."/>
        </authorList>
    </citation>
    <scope>NUCLEOTIDE SEQUENCE [LARGE SCALE GENOMIC DNA]</scope>
    <source>
        <strain evidence="5 6">DSM 16403</strain>
    </source>
</reference>
<feature type="domain" description="OmpR/PhoB-type" evidence="4">
    <location>
        <begin position="254"/>
        <end position="323"/>
    </location>
</feature>
<dbReference type="SUPFAM" id="SSF46894">
    <property type="entry name" value="C-terminal effector domain of the bipartite response regulators"/>
    <property type="match status" value="1"/>
</dbReference>
<dbReference type="Gene3D" id="3.30.450.40">
    <property type="match status" value="1"/>
</dbReference>
<dbReference type="InterPro" id="IPR001867">
    <property type="entry name" value="OmpR/PhoB-type_DNA-bd"/>
</dbReference>
<dbReference type="GO" id="GO:0003677">
    <property type="term" value="F:DNA binding"/>
    <property type="evidence" value="ECO:0007669"/>
    <property type="project" value="UniProtKB-KW"/>
</dbReference>
<comment type="caution">
    <text evidence="5">The sequence shown here is derived from an EMBL/GenBank/DDBJ whole genome shotgun (WGS) entry which is preliminary data.</text>
</comment>
<proteinExistence type="predicted"/>
<dbReference type="AlphaFoldDB" id="A0A846RNV9"/>
<dbReference type="RefSeq" id="WP_167994344.1">
    <property type="nucleotide sequence ID" value="NZ_JAATJL010000001.1"/>
</dbReference>
<dbReference type="Gene3D" id="1.10.10.10">
    <property type="entry name" value="Winged helix-like DNA-binding domain superfamily/Winged helix DNA-binding domain"/>
    <property type="match status" value="1"/>
</dbReference>
<evidence type="ECO:0000259" key="4">
    <source>
        <dbReference type="SMART" id="SM00862"/>
    </source>
</evidence>
<dbReference type="GO" id="GO:0000160">
    <property type="term" value="P:phosphorelay signal transduction system"/>
    <property type="evidence" value="ECO:0007669"/>
    <property type="project" value="InterPro"/>
</dbReference>
<dbReference type="GO" id="GO:0006355">
    <property type="term" value="P:regulation of DNA-templated transcription"/>
    <property type="evidence" value="ECO:0007669"/>
    <property type="project" value="InterPro"/>
</dbReference>
<keyword evidence="2" id="KW-0238">DNA-binding</keyword>
<dbReference type="SMART" id="SM00862">
    <property type="entry name" value="Trans_reg_C"/>
    <property type="match status" value="1"/>
</dbReference>
<dbReference type="Pfam" id="PF01590">
    <property type="entry name" value="GAF"/>
    <property type="match status" value="1"/>
</dbReference>
<organism evidence="5 6">
    <name type="scientific">Arthrobacter pigmenti</name>
    <dbReference type="NCBI Taxonomy" id="271432"/>
    <lineage>
        <taxon>Bacteria</taxon>
        <taxon>Bacillati</taxon>
        <taxon>Actinomycetota</taxon>
        <taxon>Actinomycetes</taxon>
        <taxon>Micrococcales</taxon>
        <taxon>Micrococcaceae</taxon>
        <taxon>Arthrobacter</taxon>
    </lineage>
</organism>
<keyword evidence="6" id="KW-1185">Reference proteome</keyword>
<dbReference type="InterPro" id="IPR016032">
    <property type="entry name" value="Sig_transdc_resp-reg_C-effctor"/>
</dbReference>
<dbReference type="EMBL" id="JAATJL010000001">
    <property type="protein sequence ID" value="NJC23270.1"/>
    <property type="molecule type" value="Genomic_DNA"/>
</dbReference>
<evidence type="ECO:0000256" key="1">
    <source>
        <dbReference type="ARBA" id="ARBA00023015"/>
    </source>
</evidence>
<evidence type="ECO:0000313" key="6">
    <source>
        <dbReference type="Proteomes" id="UP000547458"/>
    </source>
</evidence>
<dbReference type="InterPro" id="IPR003018">
    <property type="entry name" value="GAF"/>
</dbReference>
<dbReference type="Proteomes" id="UP000547458">
    <property type="component" value="Unassembled WGS sequence"/>
</dbReference>
<sequence length="433" mass="47027">MAQAEPTDKCALTSRTIQRRIHAAHESLANGESVQGNVRSIVQDSWLRSLAQLPNPELILAPLFFGESDLESYRQGHPLATIMPVIRKLLVRPSQDSGLLVAVGDENGRLLWVDGDLALKRKAEGMMFVEGADWSELAVGTSAPGTALALGQGIQIAGAEHFSSRVHPWSCTAVPLHDPDSGTVLGVVDITGDEEAVAPHTLSLVQATVAAAEAQLSVHRLKNRTTKTRKASRSLYRDSLQILGRDTGELHAGGSSVSLSARHAELLTLLALHPNGLTAEELAVMAYPEDVSVTTVRAEMLRLRRLLARHTPQLVPESRPYRLPAELVVDASQVISYLQRGAHRLALNIYRGEVLPRSEAPSIVRLRQEVSAVLREAVLSDGSPDTLLKFLQLPEAENDVGAWRDALRLLPARSPRRAVVVAHIERLEAELSA</sequence>
<evidence type="ECO:0000313" key="5">
    <source>
        <dbReference type="EMBL" id="NJC23270.1"/>
    </source>
</evidence>
<evidence type="ECO:0000256" key="3">
    <source>
        <dbReference type="ARBA" id="ARBA00023163"/>
    </source>
</evidence>
<keyword evidence="3" id="KW-0804">Transcription</keyword>
<protein>
    <submittedName>
        <fullName evidence="5">Transcriptional regulator of acetoin/glycerol metabolism</fullName>
    </submittedName>
</protein>
<dbReference type="InterPro" id="IPR029016">
    <property type="entry name" value="GAF-like_dom_sf"/>
</dbReference>
<accession>A0A846RNV9</accession>
<dbReference type="InterPro" id="IPR036388">
    <property type="entry name" value="WH-like_DNA-bd_sf"/>
</dbReference>
<evidence type="ECO:0000256" key="2">
    <source>
        <dbReference type="ARBA" id="ARBA00023125"/>
    </source>
</evidence>
<gene>
    <name evidence="5" type="ORF">BJ994_002346</name>
</gene>
<keyword evidence="1" id="KW-0805">Transcription regulation</keyword>
<name>A0A846RNV9_9MICC</name>